<dbReference type="EMBL" id="CAJMWV010009669">
    <property type="protein sequence ID" value="CAE6539709.1"/>
    <property type="molecule type" value="Genomic_DNA"/>
</dbReference>
<dbReference type="PANTHER" id="PTHR13878:SF91">
    <property type="entry name" value="FAD BINDING DOMAIN PROTEIN (AFU_ORTHOLOGUE AFUA_6G12070)-RELATED"/>
    <property type="match status" value="1"/>
</dbReference>
<dbReference type="AlphaFoldDB" id="A0A8H3DQW6"/>
<dbReference type="Gene3D" id="3.30.465.10">
    <property type="match status" value="1"/>
</dbReference>
<sequence length="577" mass="61551">MQPALLALGILFGAFAEARSPYDLPASEWNTLNATVGGRLARGVPLARDCFQQAGTNVTDAAPGLDCATVQSKYGNNSWRSGIYSNRMVLQWETCQKTNQGCLLDPSNPKNANAFSAPKVCNQGSVSPYYITVKTAADVTQAFAFSKRTGVPLSIKNTGHDHAGRSTAPGTLALWTNQIKYINYSTTFVPEGCNQAGVPALTYGAGQDMESLYMFSEANNITFIGGSARTIGAAGGWLQGGGHSILSNTYGLGVDRVLQFRVVAPDGHALVANACQNQDLFWALRGGGGGTFGLVLEATSQVVPNRVPTIALRWQLTPTPDNVRSLFAILVENSLGWSEEGWGGYIFPTTSILANPKLNATQAADSLKPLTDFLKNASDGSTGAGAQAQWGEYPSLWQLLSTILNDTDTVEPVHSTLASRLIPQSAFSSSNRATLLEAMMASWSTTNNVAYFMTTPFSYQVPKSEQGSTSVSQAWRGAVWHAIASASWAWDAGAEEANKGYLKASSAMNPLRAITPGGGAYQNEADVYEPGASTSFWGSNYPQLNAIKQKYDPDGLLDCWNCVGWKGNSTPIASCYL</sequence>
<feature type="signal peptide" evidence="3">
    <location>
        <begin position="1"/>
        <end position="18"/>
    </location>
</feature>
<dbReference type="SUPFAM" id="SSF56176">
    <property type="entry name" value="FAD-binding/transporter-associated domain-like"/>
    <property type="match status" value="1"/>
</dbReference>
<dbReference type="GO" id="GO:0071949">
    <property type="term" value="F:FAD binding"/>
    <property type="evidence" value="ECO:0007669"/>
    <property type="project" value="InterPro"/>
</dbReference>
<dbReference type="Gene3D" id="3.40.462.20">
    <property type="match status" value="1"/>
</dbReference>
<feature type="domain" description="FAD-binding PCMH-type" evidence="4">
    <location>
        <begin position="123"/>
        <end position="305"/>
    </location>
</feature>
<dbReference type="Pfam" id="PF08031">
    <property type="entry name" value="BBE"/>
    <property type="match status" value="1"/>
</dbReference>
<keyword evidence="2" id="KW-0560">Oxidoreductase</keyword>
<evidence type="ECO:0000256" key="2">
    <source>
        <dbReference type="ARBA" id="ARBA00023002"/>
    </source>
</evidence>
<organism evidence="5 6">
    <name type="scientific">Rhizoctonia solani</name>
    <dbReference type="NCBI Taxonomy" id="456999"/>
    <lineage>
        <taxon>Eukaryota</taxon>
        <taxon>Fungi</taxon>
        <taxon>Dikarya</taxon>
        <taxon>Basidiomycota</taxon>
        <taxon>Agaricomycotina</taxon>
        <taxon>Agaricomycetes</taxon>
        <taxon>Cantharellales</taxon>
        <taxon>Ceratobasidiaceae</taxon>
        <taxon>Rhizoctonia</taxon>
    </lineage>
</organism>
<dbReference type="InterPro" id="IPR006094">
    <property type="entry name" value="Oxid_FAD_bind_N"/>
</dbReference>
<accession>A0A8H3DQW6</accession>
<comment type="caution">
    <text evidence="5">The sequence shown here is derived from an EMBL/GenBank/DDBJ whole genome shotgun (WGS) entry which is preliminary data.</text>
</comment>
<evidence type="ECO:0000259" key="4">
    <source>
        <dbReference type="PROSITE" id="PS51387"/>
    </source>
</evidence>
<dbReference type="InterPro" id="IPR012951">
    <property type="entry name" value="BBE"/>
</dbReference>
<dbReference type="GO" id="GO:0016491">
    <property type="term" value="F:oxidoreductase activity"/>
    <property type="evidence" value="ECO:0007669"/>
    <property type="project" value="UniProtKB-KW"/>
</dbReference>
<feature type="chain" id="PRO_5034395621" description="FAD-binding PCMH-type domain-containing protein" evidence="3">
    <location>
        <begin position="19"/>
        <end position="577"/>
    </location>
</feature>
<protein>
    <recommendedName>
        <fullName evidence="4">FAD-binding PCMH-type domain-containing protein</fullName>
    </recommendedName>
</protein>
<dbReference type="PROSITE" id="PS51387">
    <property type="entry name" value="FAD_PCMH"/>
    <property type="match status" value="1"/>
</dbReference>
<dbReference type="Proteomes" id="UP000663831">
    <property type="component" value="Unassembled WGS sequence"/>
</dbReference>
<comment type="similarity">
    <text evidence="1">Belongs to the oxygen-dependent FAD-linked oxidoreductase family.</text>
</comment>
<gene>
    <name evidence="5" type="ORF">RDB_LOCUS172681</name>
</gene>
<evidence type="ECO:0000256" key="1">
    <source>
        <dbReference type="ARBA" id="ARBA00005466"/>
    </source>
</evidence>
<evidence type="ECO:0000256" key="3">
    <source>
        <dbReference type="SAM" id="SignalP"/>
    </source>
</evidence>
<dbReference type="PANTHER" id="PTHR13878">
    <property type="entry name" value="GULONOLACTONE OXIDASE"/>
    <property type="match status" value="1"/>
</dbReference>
<dbReference type="Pfam" id="PF01565">
    <property type="entry name" value="FAD_binding_4"/>
    <property type="match status" value="1"/>
</dbReference>
<evidence type="ECO:0000313" key="6">
    <source>
        <dbReference type="Proteomes" id="UP000663831"/>
    </source>
</evidence>
<keyword evidence="3" id="KW-0732">Signal</keyword>
<proteinExistence type="inferred from homology"/>
<evidence type="ECO:0000313" key="5">
    <source>
        <dbReference type="EMBL" id="CAE6539709.1"/>
    </source>
</evidence>
<dbReference type="InterPro" id="IPR036318">
    <property type="entry name" value="FAD-bd_PCMH-like_sf"/>
</dbReference>
<dbReference type="InterPro" id="IPR050432">
    <property type="entry name" value="FAD-linked_Oxidoreductases_BP"/>
</dbReference>
<dbReference type="InterPro" id="IPR016166">
    <property type="entry name" value="FAD-bd_PCMH"/>
</dbReference>
<reference evidence="5" key="1">
    <citation type="submission" date="2021-01" db="EMBL/GenBank/DDBJ databases">
        <authorList>
            <person name="Kaushik A."/>
        </authorList>
    </citation>
    <scope>NUCLEOTIDE SEQUENCE</scope>
    <source>
        <strain evidence="5">AG3-1AP</strain>
    </source>
</reference>
<dbReference type="InterPro" id="IPR016169">
    <property type="entry name" value="FAD-bd_PCMH_sub2"/>
</dbReference>
<name>A0A8H3DQW6_9AGAM</name>